<reference evidence="2 3" key="1">
    <citation type="submission" date="2020-02" db="EMBL/GenBank/DDBJ databases">
        <title>Paraburkholderia simonii sp. nov. and Paraburkholderia youngii sp. nov. Brazilian and Mexican Mimosa-associated rhizobia.</title>
        <authorList>
            <person name="Mavima L."/>
            <person name="Beukes C.W."/>
            <person name="Chan W.Y."/>
            <person name="Palmer M."/>
            <person name="De Meyer S.E."/>
            <person name="James E.K."/>
            <person name="Venter S.N."/>
            <person name="Steenkamp E.T."/>
        </authorList>
    </citation>
    <scope>NUCLEOTIDE SEQUENCE [LARGE SCALE GENOMIC DNA]</scope>
    <source>
        <strain evidence="2 3">JPY169</strain>
    </source>
</reference>
<dbReference type="Gene3D" id="3.40.50.720">
    <property type="entry name" value="NAD(P)-binding Rossmann-like Domain"/>
    <property type="match status" value="1"/>
</dbReference>
<sequence length="242" mass="25169">MTFQNQLLEGKTAFVTGGLSGIGAAIANALAHLGAHTVAAGLPLPERAPDTLDREIPRVTLDVRSAEAVSAAVNAFERLDIVVNCAGVISRVEEHRLDVFERVMDINLNGTMRVCAAARDLLKASAGCIVNTASMLSFFGGGLVPAYSASKGAVAQLTKSLAIAYAADGIRVNAVAPGWIATPLTQALQDDAARSQAILERTPLRRWGTPEEVAQVAVFLCTPAASFMTGAIVPVDGGYLVA</sequence>
<dbReference type="Proteomes" id="UP000594380">
    <property type="component" value="Unassembled WGS sequence"/>
</dbReference>
<dbReference type="GO" id="GO:0030497">
    <property type="term" value="P:fatty acid elongation"/>
    <property type="evidence" value="ECO:0007669"/>
    <property type="project" value="TreeGrafter"/>
</dbReference>
<dbReference type="AlphaFoldDB" id="A0A7Y6JVH3"/>
<accession>A0A7Y6JVH3</accession>
<dbReference type="Pfam" id="PF13561">
    <property type="entry name" value="adh_short_C2"/>
    <property type="match status" value="1"/>
</dbReference>
<dbReference type="EMBL" id="JAALDK010000001">
    <property type="protein sequence ID" value="NUX99246.1"/>
    <property type="molecule type" value="Genomic_DNA"/>
</dbReference>
<evidence type="ECO:0000313" key="2">
    <source>
        <dbReference type="EMBL" id="NUX99246.1"/>
    </source>
</evidence>
<protein>
    <submittedName>
        <fullName evidence="2">SDR family oxidoreductase</fullName>
    </submittedName>
</protein>
<evidence type="ECO:0000313" key="3">
    <source>
        <dbReference type="Proteomes" id="UP000594380"/>
    </source>
</evidence>
<dbReference type="PRINTS" id="PR00080">
    <property type="entry name" value="SDRFAMILY"/>
</dbReference>
<dbReference type="InterPro" id="IPR036291">
    <property type="entry name" value="NAD(P)-bd_dom_sf"/>
</dbReference>
<dbReference type="PANTHER" id="PTHR42760">
    <property type="entry name" value="SHORT-CHAIN DEHYDROGENASES/REDUCTASES FAMILY MEMBER"/>
    <property type="match status" value="1"/>
</dbReference>
<proteinExistence type="inferred from homology"/>
<comment type="similarity">
    <text evidence="1">Belongs to the short-chain dehydrogenases/reductases (SDR) family.</text>
</comment>
<dbReference type="FunFam" id="3.40.50.720:FF:000084">
    <property type="entry name" value="Short-chain dehydrogenase reductase"/>
    <property type="match status" value="1"/>
</dbReference>
<dbReference type="PROSITE" id="PS00061">
    <property type="entry name" value="ADH_SHORT"/>
    <property type="match status" value="1"/>
</dbReference>
<organism evidence="2 3">
    <name type="scientific">Paraburkholderia youngii</name>
    <dbReference type="NCBI Taxonomy" id="2782701"/>
    <lineage>
        <taxon>Bacteria</taxon>
        <taxon>Pseudomonadati</taxon>
        <taxon>Pseudomonadota</taxon>
        <taxon>Betaproteobacteria</taxon>
        <taxon>Burkholderiales</taxon>
        <taxon>Burkholderiaceae</taxon>
        <taxon>Paraburkholderia</taxon>
    </lineage>
</organism>
<name>A0A7Y6JVH3_9BURK</name>
<dbReference type="InterPro" id="IPR002347">
    <property type="entry name" value="SDR_fam"/>
</dbReference>
<dbReference type="SUPFAM" id="SSF51735">
    <property type="entry name" value="NAD(P)-binding Rossmann-fold domains"/>
    <property type="match status" value="1"/>
</dbReference>
<dbReference type="GeneID" id="301099857"/>
<gene>
    <name evidence="2" type="ORF">G5S42_05820</name>
</gene>
<dbReference type="PANTHER" id="PTHR42760:SF40">
    <property type="entry name" value="3-OXOACYL-[ACYL-CARRIER-PROTEIN] REDUCTASE, CHLOROPLASTIC"/>
    <property type="match status" value="1"/>
</dbReference>
<dbReference type="InterPro" id="IPR020904">
    <property type="entry name" value="Sc_DH/Rdtase_CS"/>
</dbReference>
<comment type="caution">
    <text evidence="2">The sequence shown here is derived from an EMBL/GenBank/DDBJ whole genome shotgun (WGS) entry which is preliminary data.</text>
</comment>
<evidence type="ECO:0000256" key="1">
    <source>
        <dbReference type="ARBA" id="ARBA00006484"/>
    </source>
</evidence>
<dbReference type="RefSeq" id="WP_176105921.1">
    <property type="nucleotide sequence ID" value="NZ_JAALDK010000001.1"/>
</dbReference>
<dbReference type="GO" id="GO:0016616">
    <property type="term" value="F:oxidoreductase activity, acting on the CH-OH group of donors, NAD or NADP as acceptor"/>
    <property type="evidence" value="ECO:0007669"/>
    <property type="project" value="TreeGrafter"/>
</dbReference>
<dbReference type="PRINTS" id="PR00081">
    <property type="entry name" value="GDHRDH"/>
</dbReference>